<protein>
    <submittedName>
        <fullName evidence="3">Two pore domain potassium channel family protein</fullName>
    </submittedName>
</protein>
<feature type="transmembrane region" description="Helical" evidence="1">
    <location>
        <begin position="136"/>
        <end position="157"/>
    </location>
</feature>
<dbReference type="Proteomes" id="UP000589984">
    <property type="component" value="Unassembled WGS sequence"/>
</dbReference>
<feature type="transmembrane region" description="Helical" evidence="1">
    <location>
        <begin position="5"/>
        <end position="23"/>
    </location>
</feature>
<comment type="caution">
    <text evidence="3">The sequence shown here is derived from an EMBL/GenBank/DDBJ whole genome shotgun (WGS) entry which is preliminary data.</text>
</comment>
<dbReference type="Pfam" id="PF07885">
    <property type="entry name" value="Ion_trans_2"/>
    <property type="match status" value="1"/>
</dbReference>
<keyword evidence="3" id="KW-0813">Transport</keyword>
<dbReference type="RefSeq" id="WP_176304631.1">
    <property type="nucleotide sequence ID" value="NZ_JABWCV010000026.1"/>
</dbReference>
<reference evidence="3 4" key="1">
    <citation type="submission" date="2020-06" db="EMBL/GenBank/DDBJ databases">
        <title>Halomonas sp. QX-1 draft genome sequence.</title>
        <authorList>
            <person name="Qiu X."/>
        </authorList>
    </citation>
    <scope>NUCLEOTIDE SEQUENCE [LARGE SCALE GENOMIC DNA]</scope>
    <source>
        <strain evidence="3 4">QX-1</strain>
    </source>
</reference>
<feature type="domain" description="Potassium channel" evidence="2">
    <location>
        <begin position="77"/>
        <end position="158"/>
    </location>
</feature>
<dbReference type="AlphaFoldDB" id="A0A7Y6V9W2"/>
<name>A0A7Y6V9W2_9GAMM</name>
<dbReference type="InterPro" id="IPR013099">
    <property type="entry name" value="K_chnl_dom"/>
</dbReference>
<keyword evidence="1" id="KW-0472">Membrane</keyword>
<dbReference type="EMBL" id="JABWCV010000026">
    <property type="protein sequence ID" value="NVF15958.1"/>
    <property type="molecule type" value="Genomic_DNA"/>
</dbReference>
<proteinExistence type="predicted"/>
<dbReference type="SUPFAM" id="SSF81324">
    <property type="entry name" value="Voltage-gated potassium channels"/>
    <property type="match status" value="1"/>
</dbReference>
<dbReference type="Gene3D" id="1.10.287.70">
    <property type="match status" value="1"/>
</dbReference>
<keyword evidence="4" id="KW-1185">Reference proteome</keyword>
<keyword evidence="1" id="KW-0812">Transmembrane</keyword>
<evidence type="ECO:0000313" key="4">
    <source>
        <dbReference type="Proteomes" id="UP000589984"/>
    </source>
</evidence>
<evidence type="ECO:0000259" key="2">
    <source>
        <dbReference type="Pfam" id="PF07885"/>
    </source>
</evidence>
<organism evidence="3 4">
    <name type="scientific">Vreelandella maris</name>
    <dbReference type="NCBI Taxonomy" id="2729617"/>
    <lineage>
        <taxon>Bacteria</taxon>
        <taxon>Pseudomonadati</taxon>
        <taxon>Pseudomonadota</taxon>
        <taxon>Gammaproteobacteria</taxon>
        <taxon>Oceanospirillales</taxon>
        <taxon>Halomonadaceae</taxon>
        <taxon>Vreelandella</taxon>
    </lineage>
</organism>
<sequence length="341" mass="37635">MIGSTLIGVIGTLLILLVVYDAIRTTLSVSSSGPLTNRLVSGLWFMLLGIHQRRKSHTMLSSTGPWITMTLLLTWFLVAWLGWFLLFCSSPQAVVLSSSNATASLVERAYYTGYTLTTLGYGDFVAGNDNWRLPPVLAAANGFFLFTISITYILNIITNVIQKRQTSLTISALGENPQQILASTNGDGKFATLISQLQPLQQSISTLGQQHLAYPILHYYHSESSSKALSLAIARLYQAIAIACFASTRLDPTSREQLLITRKAIEQFLDTLGSAFIHPSQHIPDIPAFNCYADLPGVETSNTEIQDYLASLPYQKILVAFVHKDGWQWQDVWQTENGRGA</sequence>
<keyword evidence="3" id="KW-0406">Ion transport</keyword>
<feature type="transmembrane region" description="Helical" evidence="1">
    <location>
        <begin position="63"/>
        <end position="86"/>
    </location>
</feature>
<accession>A0A7Y6V9W2</accession>
<dbReference type="GO" id="GO:0034220">
    <property type="term" value="P:monoatomic ion transmembrane transport"/>
    <property type="evidence" value="ECO:0007669"/>
    <property type="project" value="UniProtKB-KW"/>
</dbReference>
<evidence type="ECO:0000313" key="3">
    <source>
        <dbReference type="EMBL" id="NVF15958.1"/>
    </source>
</evidence>
<feature type="transmembrane region" description="Helical" evidence="1">
    <location>
        <begin position="35"/>
        <end position="51"/>
    </location>
</feature>
<keyword evidence="1" id="KW-1133">Transmembrane helix</keyword>
<gene>
    <name evidence="3" type="ORF">HUO07_17540</name>
</gene>
<keyword evidence="3" id="KW-0407">Ion channel</keyword>
<evidence type="ECO:0000256" key="1">
    <source>
        <dbReference type="SAM" id="Phobius"/>
    </source>
</evidence>